<dbReference type="AlphaFoldDB" id="A0AAV2F499"/>
<keyword evidence="1" id="KW-0863">Zinc-finger</keyword>
<evidence type="ECO:0000256" key="2">
    <source>
        <dbReference type="SAM" id="MobiDB-lite"/>
    </source>
</evidence>
<feature type="compositionally biased region" description="Polar residues" evidence="2">
    <location>
        <begin position="94"/>
        <end position="108"/>
    </location>
</feature>
<evidence type="ECO:0000259" key="3">
    <source>
        <dbReference type="PROSITE" id="PS50158"/>
    </source>
</evidence>
<dbReference type="InterPro" id="IPR040256">
    <property type="entry name" value="At4g02000-like"/>
</dbReference>
<keyword evidence="1" id="KW-0862">Zinc</keyword>
<dbReference type="GO" id="GO:0008270">
    <property type="term" value="F:zinc ion binding"/>
    <property type="evidence" value="ECO:0007669"/>
    <property type="project" value="UniProtKB-KW"/>
</dbReference>
<dbReference type="PANTHER" id="PTHR31286">
    <property type="entry name" value="GLYCINE-RICH CELL WALL STRUCTURAL PROTEIN 1.8-LIKE"/>
    <property type="match status" value="1"/>
</dbReference>
<feature type="compositionally biased region" description="Basic and acidic residues" evidence="2">
    <location>
        <begin position="168"/>
        <end position="183"/>
    </location>
</feature>
<protein>
    <recommendedName>
        <fullName evidence="3">CCHC-type domain-containing protein</fullName>
    </recommendedName>
</protein>
<organism evidence="4 5">
    <name type="scientific">Linum trigynum</name>
    <dbReference type="NCBI Taxonomy" id="586398"/>
    <lineage>
        <taxon>Eukaryota</taxon>
        <taxon>Viridiplantae</taxon>
        <taxon>Streptophyta</taxon>
        <taxon>Embryophyta</taxon>
        <taxon>Tracheophyta</taxon>
        <taxon>Spermatophyta</taxon>
        <taxon>Magnoliopsida</taxon>
        <taxon>eudicotyledons</taxon>
        <taxon>Gunneridae</taxon>
        <taxon>Pentapetalae</taxon>
        <taxon>rosids</taxon>
        <taxon>fabids</taxon>
        <taxon>Malpighiales</taxon>
        <taxon>Linaceae</taxon>
        <taxon>Linum</taxon>
    </lineage>
</organism>
<accession>A0AAV2F499</accession>
<dbReference type="Proteomes" id="UP001497516">
    <property type="component" value="Chromosome 6"/>
</dbReference>
<sequence length="222" mass="24844">MFARACVEIDLTKPLLGRYKVEGIEYEIKYEGLDNICFECGTYGHSKLACPTLHVHEQQNMGSTEEQKAETRRHDEPYGDWMVAKRRDRRPVKRTTTGQAGSALTKATSAEPRHGTGSRFDILVEAGEETATSGAQERGMRHNQNKTNETRSLQRENQKQSIAGKQQIRVEKQGEDSTRKDSPTTRGTEPQPSPTQMRQSDQDSTIQSFSGETNGNAARAPM</sequence>
<keyword evidence="1" id="KW-0479">Metal-binding</keyword>
<gene>
    <name evidence="4" type="ORF">LTRI10_LOCUS33647</name>
</gene>
<evidence type="ECO:0000313" key="4">
    <source>
        <dbReference type="EMBL" id="CAL1393045.1"/>
    </source>
</evidence>
<name>A0AAV2F499_9ROSI</name>
<feature type="region of interest" description="Disordered" evidence="2">
    <location>
        <begin position="85"/>
        <end position="117"/>
    </location>
</feature>
<feature type="domain" description="CCHC-type" evidence="3">
    <location>
        <begin position="37"/>
        <end position="51"/>
    </location>
</feature>
<dbReference type="PROSITE" id="PS50158">
    <property type="entry name" value="ZF_CCHC"/>
    <property type="match status" value="1"/>
</dbReference>
<evidence type="ECO:0000256" key="1">
    <source>
        <dbReference type="PROSITE-ProRule" id="PRU00047"/>
    </source>
</evidence>
<proteinExistence type="predicted"/>
<evidence type="ECO:0000313" key="5">
    <source>
        <dbReference type="Proteomes" id="UP001497516"/>
    </source>
</evidence>
<dbReference type="InterPro" id="IPR001878">
    <property type="entry name" value="Znf_CCHC"/>
</dbReference>
<keyword evidence="5" id="KW-1185">Reference proteome</keyword>
<dbReference type="PANTHER" id="PTHR31286:SF99">
    <property type="entry name" value="DUF4283 DOMAIN-CONTAINING PROTEIN"/>
    <property type="match status" value="1"/>
</dbReference>
<feature type="compositionally biased region" description="Basic and acidic residues" evidence="2">
    <location>
        <begin position="148"/>
        <end position="158"/>
    </location>
</feature>
<dbReference type="EMBL" id="OZ034819">
    <property type="protein sequence ID" value="CAL1393045.1"/>
    <property type="molecule type" value="Genomic_DNA"/>
</dbReference>
<feature type="compositionally biased region" description="Polar residues" evidence="2">
    <location>
        <begin position="184"/>
        <end position="216"/>
    </location>
</feature>
<dbReference type="GO" id="GO:0003676">
    <property type="term" value="F:nucleic acid binding"/>
    <property type="evidence" value="ECO:0007669"/>
    <property type="project" value="InterPro"/>
</dbReference>
<reference evidence="4 5" key="1">
    <citation type="submission" date="2024-04" db="EMBL/GenBank/DDBJ databases">
        <authorList>
            <person name="Fracassetti M."/>
        </authorList>
    </citation>
    <scope>NUCLEOTIDE SEQUENCE [LARGE SCALE GENOMIC DNA]</scope>
</reference>
<feature type="region of interest" description="Disordered" evidence="2">
    <location>
        <begin position="130"/>
        <end position="222"/>
    </location>
</feature>